<sequence length="114" mass="13468">MTLDNWKSLYKILDKQLSVFSLAYPTMRNGKNQKLREEAGKKVNNSIDVSSSWIRKYPEAFKLLTGEGDRSDYGRMIIWDEFIKPNYFEGDMTDFLEKIQKKIESLEMENNDNE</sequence>
<name>A0ABS9V415_9BACT</name>
<accession>A0ABS9V415</accession>
<dbReference type="EMBL" id="JAKZGP010000061">
    <property type="protein sequence ID" value="MCH7411153.1"/>
    <property type="molecule type" value="Genomic_DNA"/>
</dbReference>
<dbReference type="RefSeq" id="WP_241349506.1">
    <property type="nucleotide sequence ID" value="NZ_JAKZGP010000061.1"/>
</dbReference>
<gene>
    <name evidence="1" type="ORF">MM239_17275</name>
</gene>
<organism evidence="1 2">
    <name type="scientific">Belliella filtrata</name>
    <dbReference type="NCBI Taxonomy" id="2923435"/>
    <lineage>
        <taxon>Bacteria</taxon>
        <taxon>Pseudomonadati</taxon>
        <taxon>Bacteroidota</taxon>
        <taxon>Cytophagia</taxon>
        <taxon>Cytophagales</taxon>
        <taxon>Cyclobacteriaceae</taxon>
        <taxon>Belliella</taxon>
    </lineage>
</organism>
<proteinExistence type="predicted"/>
<reference evidence="1" key="1">
    <citation type="submission" date="2022-03" db="EMBL/GenBank/DDBJ databases">
        <title>De novo assembled genomes of Belliella spp. (Cyclobacteriaceae) strains.</title>
        <authorList>
            <person name="Szabo A."/>
            <person name="Korponai K."/>
            <person name="Felfoldi T."/>
        </authorList>
    </citation>
    <scope>NUCLEOTIDE SEQUENCE</scope>
    <source>
        <strain evidence="1">DSM 111904</strain>
    </source>
</reference>
<protein>
    <submittedName>
        <fullName evidence="1">Uncharacterized protein</fullName>
    </submittedName>
</protein>
<evidence type="ECO:0000313" key="2">
    <source>
        <dbReference type="Proteomes" id="UP001165489"/>
    </source>
</evidence>
<comment type="caution">
    <text evidence="1">The sequence shown here is derived from an EMBL/GenBank/DDBJ whole genome shotgun (WGS) entry which is preliminary data.</text>
</comment>
<keyword evidence="2" id="KW-1185">Reference proteome</keyword>
<evidence type="ECO:0000313" key="1">
    <source>
        <dbReference type="EMBL" id="MCH7411153.1"/>
    </source>
</evidence>
<dbReference type="Proteomes" id="UP001165489">
    <property type="component" value="Unassembled WGS sequence"/>
</dbReference>